<accession>A0A0E9VLJ2</accession>
<reference evidence="1" key="1">
    <citation type="submission" date="2014-11" db="EMBL/GenBank/DDBJ databases">
        <authorList>
            <person name="Amaro Gonzalez C."/>
        </authorList>
    </citation>
    <scope>NUCLEOTIDE SEQUENCE</scope>
</reference>
<reference evidence="1" key="2">
    <citation type="journal article" date="2015" name="Fish Shellfish Immunol.">
        <title>Early steps in the European eel (Anguilla anguilla)-Vibrio vulnificus interaction in the gills: Role of the RtxA13 toxin.</title>
        <authorList>
            <person name="Callol A."/>
            <person name="Pajuelo D."/>
            <person name="Ebbesson L."/>
            <person name="Teles M."/>
            <person name="MacKenzie S."/>
            <person name="Amaro C."/>
        </authorList>
    </citation>
    <scope>NUCLEOTIDE SEQUENCE</scope>
</reference>
<dbReference type="AlphaFoldDB" id="A0A0E9VLJ2"/>
<evidence type="ECO:0000313" key="1">
    <source>
        <dbReference type="EMBL" id="JAH78260.1"/>
    </source>
</evidence>
<organism evidence="1">
    <name type="scientific">Anguilla anguilla</name>
    <name type="common">European freshwater eel</name>
    <name type="synonym">Muraena anguilla</name>
    <dbReference type="NCBI Taxonomy" id="7936"/>
    <lineage>
        <taxon>Eukaryota</taxon>
        <taxon>Metazoa</taxon>
        <taxon>Chordata</taxon>
        <taxon>Craniata</taxon>
        <taxon>Vertebrata</taxon>
        <taxon>Euteleostomi</taxon>
        <taxon>Actinopterygii</taxon>
        <taxon>Neopterygii</taxon>
        <taxon>Teleostei</taxon>
        <taxon>Anguilliformes</taxon>
        <taxon>Anguillidae</taxon>
        <taxon>Anguilla</taxon>
    </lineage>
</organism>
<dbReference type="EMBL" id="GBXM01030317">
    <property type="protein sequence ID" value="JAH78260.1"/>
    <property type="molecule type" value="Transcribed_RNA"/>
</dbReference>
<name>A0A0E9VLJ2_ANGAN</name>
<sequence>MPEPPWFLSLDHFANFLFLIAARPRPQKIPLSPDLYITVLPAYPGSTPPA</sequence>
<proteinExistence type="predicted"/>
<protein>
    <submittedName>
        <fullName evidence="1">Uncharacterized protein</fullName>
    </submittedName>
</protein>